<sequence length="603" mass="67121">MAVRSFFESALTAFDIPYPSIGEFQVQNGTIYFTQTNAVSGKNHLFMKKPDTPVRKLYTVDHDIKSGLNCYGAAALAVDGAAGVLALSKNVLYRFNENGYQTEVTLPEGDYGDPIVGGKSLFMVRDICRNQALIRYDIENLFNGTQSEPDILDSEKNHFYGNLDLTFDNRFVTCNKWTNGTPFDDANVFAFDVLQQYGVDLAFKNRSEIDAAKYPRCRYKEGSNEVMFISDKTGYDDFVIGDILTKESTTFHCQSPGSYDIGEPNWLMGLQWPYVYIGDTIVYATVDKLYVYKGDKKLKEYNVDNITLMHFDKVNPHMVYMKAKGPLGDSIMCLDLNSNEMIGPSIVYKAESLSPEFIIVPSLAEYAGIRGYLYTPKNVVEEGSRKIIIWLHGGPAMRIAPGFDARKNALVAADYYIFVPAFAGSGGFGPDLRKRLDGNWGKADAEDIISVARAIEMPGDEIFLIGSSAGAFLAYYSIARAPEGLFTAASVVASFYDLGDVYRTAVPFEAPYLARLMPIEDSQLNIPEKLIEKEVPIAIFHGENDPVVNSGSAGELARMLVEGNVHVVFKQFEGEGHGLKKKENIIYWLQETMCIFSPDDVDE</sequence>
<dbReference type="Proteomes" id="UP000887576">
    <property type="component" value="Unplaced"/>
</dbReference>
<name>A0AC34R9Y8_9BILA</name>
<accession>A0AC34R9Y8</accession>
<evidence type="ECO:0000313" key="1">
    <source>
        <dbReference type="Proteomes" id="UP000887576"/>
    </source>
</evidence>
<dbReference type="WBParaSite" id="JU765_v2.g4966.t1">
    <property type="protein sequence ID" value="JU765_v2.g4966.t1"/>
    <property type="gene ID" value="JU765_v2.g4966"/>
</dbReference>
<proteinExistence type="predicted"/>
<organism evidence="1 2">
    <name type="scientific">Panagrolaimus sp. JU765</name>
    <dbReference type="NCBI Taxonomy" id="591449"/>
    <lineage>
        <taxon>Eukaryota</taxon>
        <taxon>Metazoa</taxon>
        <taxon>Ecdysozoa</taxon>
        <taxon>Nematoda</taxon>
        <taxon>Chromadorea</taxon>
        <taxon>Rhabditida</taxon>
        <taxon>Tylenchina</taxon>
        <taxon>Panagrolaimomorpha</taxon>
        <taxon>Panagrolaimoidea</taxon>
        <taxon>Panagrolaimidae</taxon>
        <taxon>Panagrolaimus</taxon>
    </lineage>
</organism>
<reference evidence="2" key="1">
    <citation type="submission" date="2022-11" db="UniProtKB">
        <authorList>
            <consortium name="WormBaseParasite"/>
        </authorList>
    </citation>
    <scope>IDENTIFICATION</scope>
</reference>
<protein>
    <submittedName>
        <fullName evidence="2">Peptidase S9 prolyl oligopeptidase catalytic domain-containing protein</fullName>
    </submittedName>
</protein>
<evidence type="ECO:0000313" key="2">
    <source>
        <dbReference type="WBParaSite" id="JU765_v2.g4966.t1"/>
    </source>
</evidence>